<name>A0ACC2KN55_PERAE</name>
<accession>A0ACC2KN55</accession>
<sequence>MLRSKIKPTGGEAPRDHGTQIRANGSSPNDSNRLPVKFQVNRESDDRTSKLDIFYTVKSSQASTGPQTASKLK</sequence>
<dbReference type="EMBL" id="CM056818">
    <property type="protein sequence ID" value="KAJ8622462.1"/>
    <property type="molecule type" value="Genomic_DNA"/>
</dbReference>
<proteinExistence type="predicted"/>
<keyword evidence="2" id="KW-1185">Reference proteome</keyword>
<reference evidence="1 2" key="1">
    <citation type="journal article" date="2022" name="Hortic Res">
        <title>A haplotype resolved chromosomal level avocado genome allows analysis of novel avocado genes.</title>
        <authorList>
            <person name="Nath O."/>
            <person name="Fletcher S.J."/>
            <person name="Hayward A."/>
            <person name="Shaw L.M."/>
            <person name="Masouleh A.K."/>
            <person name="Furtado A."/>
            <person name="Henry R.J."/>
            <person name="Mitter N."/>
        </authorList>
    </citation>
    <scope>NUCLEOTIDE SEQUENCE [LARGE SCALE GENOMIC DNA]</scope>
    <source>
        <strain evidence="2">cv. Hass</strain>
    </source>
</reference>
<organism evidence="1 2">
    <name type="scientific">Persea americana</name>
    <name type="common">Avocado</name>
    <dbReference type="NCBI Taxonomy" id="3435"/>
    <lineage>
        <taxon>Eukaryota</taxon>
        <taxon>Viridiplantae</taxon>
        <taxon>Streptophyta</taxon>
        <taxon>Embryophyta</taxon>
        <taxon>Tracheophyta</taxon>
        <taxon>Spermatophyta</taxon>
        <taxon>Magnoliopsida</taxon>
        <taxon>Magnoliidae</taxon>
        <taxon>Laurales</taxon>
        <taxon>Lauraceae</taxon>
        <taxon>Persea</taxon>
    </lineage>
</organism>
<evidence type="ECO:0000313" key="2">
    <source>
        <dbReference type="Proteomes" id="UP001234297"/>
    </source>
</evidence>
<protein>
    <submittedName>
        <fullName evidence="1">Uncharacterized protein</fullName>
    </submittedName>
</protein>
<dbReference type="Proteomes" id="UP001234297">
    <property type="component" value="Chromosome 10"/>
</dbReference>
<gene>
    <name evidence="1" type="ORF">MRB53_030991</name>
</gene>
<comment type="caution">
    <text evidence="1">The sequence shown here is derived from an EMBL/GenBank/DDBJ whole genome shotgun (WGS) entry which is preliminary data.</text>
</comment>
<evidence type="ECO:0000313" key="1">
    <source>
        <dbReference type="EMBL" id="KAJ8622462.1"/>
    </source>
</evidence>